<keyword evidence="1" id="KW-0067">ATP-binding</keyword>
<dbReference type="InterPro" id="IPR011761">
    <property type="entry name" value="ATP-grasp"/>
</dbReference>
<feature type="domain" description="ATP-grasp" evidence="2">
    <location>
        <begin position="154"/>
        <end position="344"/>
    </location>
</feature>
<dbReference type="SUPFAM" id="SSF56059">
    <property type="entry name" value="Glutathione synthetase ATP-binding domain-like"/>
    <property type="match status" value="1"/>
</dbReference>
<accession>A0ABV6W1B4</accession>
<name>A0ABV6W1B4_9ACTN</name>
<protein>
    <recommendedName>
        <fullName evidence="2">ATP-grasp domain-containing protein</fullName>
    </recommendedName>
</protein>
<dbReference type="EMBL" id="JBHFAB010000020">
    <property type="protein sequence ID" value="MFC1419779.1"/>
    <property type="molecule type" value="Genomic_DNA"/>
</dbReference>
<gene>
    <name evidence="3" type="ORF">ACEZDE_24530</name>
</gene>
<keyword evidence="4" id="KW-1185">Reference proteome</keyword>
<keyword evidence="1" id="KW-0547">Nucleotide-binding</keyword>
<evidence type="ECO:0000259" key="2">
    <source>
        <dbReference type="PROSITE" id="PS50975"/>
    </source>
</evidence>
<sequence>MTTAPPAAAAVRFGSCDAERRWRPSGLAQLPALRDPRSEQLLRGMDELQAVLCGPDDVLLTHRRPAAVFGEMMRAAGFGARHLVVPGDPGLPVEDRLAADGPRGLEGLAGLEDLEGLAAEPYAVLPGTAAAVERLGLLGAALPELEAVRTVNSKTWSTRLGLPGSGQVVTSLDGLRQAAGDRCVVKDPYGVSGQGNIVVDSPTRLAMVERALGRCPEDRIELVVQPLFEPAADFAAHLTVGPDGEVVWHGIRQIVNEGHAYRGSTAPEPGLLRQLDRASYRECVEGVARAAAEEGYRGPLSVDSMTTTAGELIPVLEVNARLSPGLIAQRLGVRLRLASVRVGAEDCFDRLVDRLDRTDRLATGGRDGILPLAASTLAPPRGWLFYAVFGEADPELGEITELLAAQ</sequence>
<dbReference type="PROSITE" id="PS50975">
    <property type="entry name" value="ATP_GRASP"/>
    <property type="match status" value="1"/>
</dbReference>
<reference evidence="3 4" key="1">
    <citation type="submission" date="2024-09" db="EMBL/GenBank/DDBJ databases">
        <authorList>
            <person name="Lee S.D."/>
        </authorList>
    </citation>
    <scope>NUCLEOTIDE SEQUENCE [LARGE SCALE GENOMIC DNA]</scope>
    <source>
        <strain evidence="3 4">N8-3</strain>
    </source>
</reference>
<comment type="caution">
    <text evidence="3">The sequence shown here is derived from an EMBL/GenBank/DDBJ whole genome shotgun (WGS) entry which is preliminary data.</text>
</comment>
<organism evidence="3 4">
    <name type="scientific">Streptacidiphilus cavernicola</name>
    <dbReference type="NCBI Taxonomy" id="3342716"/>
    <lineage>
        <taxon>Bacteria</taxon>
        <taxon>Bacillati</taxon>
        <taxon>Actinomycetota</taxon>
        <taxon>Actinomycetes</taxon>
        <taxon>Kitasatosporales</taxon>
        <taxon>Streptomycetaceae</taxon>
        <taxon>Streptacidiphilus</taxon>
    </lineage>
</organism>
<dbReference type="Proteomes" id="UP001592531">
    <property type="component" value="Unassembled WGS sequence"/>
</dbReference>
<evidence type="ECO:0000313" key="4">
    <source>
        <dbReference type="Proteomes" id="UP001592531"/>
    </source>
</evidence>
<proteinExistence type="predicted"/>
<evidence type="ECO:0000313" key="3">
    <source>
        <dbReference type="EMBL" id="MFC1419779.1"/>
    </source>
</evidence>
<evidence type="ECO:0000256" key="1">
    <source>
        <dbReference type="PROSITE-ProRule" id="PRU00409"/>
    </source>
</evidence>
<dbReference type="RefSeq" id="WP_380539695.1">
    <property type="nucleotide sequence ID" value="NZ_JBHFAB010000020.1"/>
</dbReference>